<dbReference type="GO" id="GO:0003723">
    <property type="term" value="F:RNA binding"/>
    <property type="evidence" value="ECO:0007669"/>
    <property type="project" value="UniProtKB-KW"/>
</dbReference>
<evidence type="ECO:0000256" key="6">
    <source>
        <dbReference type="PROSITE-ProRule" id="PRU00182"/>
    </source>
</evidence>
<name>A0A267MHB1_9FIRM</name>
<dbReference type="OrthoDB" id="9807829at2"/>
<evidence type="ECO:0000313" key="9">
    <source>
        <dbReference type="EMBL" id="PAB58857.1"/>
    </source>
</evidence>
<dbReference type="InterPro" id="IPR006225">
    <property type="entry name" value="PsdUridine_synth_RluC/D"/>
</dbReference>
<dbReference type="GO" id="GO:0120159">
    <property type="term" value="F:rRNA pseudouridine synthase activity"/>
    <property type="evidence" value="ECO:0007669"/>
    <property type="project" value="UniProtKB-ARBA"/>
</dbReference>
<keyword evidence="10" id="KW-1185">Reference proteome</keyword>
<evidence type="ECO:0000313" key="10">
    <source>
        <dbReference type="Proteomes" id="UP000216024"/>
    </source>
</evidence>
<dbReference type="Proteomes" id="UP000216024">
    <property type="component" value="Unassembled WGS sequence"/>
</dbReference>
<comment type="function">
    <text evidence="7">Responsible for synthesis of pseudouridine from uracil.</text>
</comment>
<dbReference type="Gene3D" id="3.30.2350.10">
    <property type="entry name" value="Pseudouridine synthase"/>
    <property type="match status" value="1"/>
</dbReference>
<dbReference type="Pfam" id="PF01479">
    <property type="entry name" value="S4"/>
    <property type="match status" value="1"/>
</dbReference>
<dbReference type="InterPro" id="IPR006145">
    <property type="entry name" value="PsdUridine_synth_RsuA/RluA"/>
</dbReference>
<dbReference type="InterPro" id="IPR036986">
    <property type="entry name" value="S4_RNA-bd_sf"/>
</dbReference>
<feature type="active site" evidence="5">
    <location>
        <position position="141"/>
    </location>
</feature>
<dbReference type="Pfam" id="PF00849">
    <property type="entry name" value="PseudoU_synth_2"/>
    <property type="match status" value="1"/>
</dbReference>
<proteinExistence type="inferred from homology"/>
<comment type="caution">
    <text evidence="9">The sequence shown here is derived from an EMBL/GenBank/DDBJ whole genome shotgun (WGS) entry which is preliminary data.</text>
</comment>
<dbReference type="SUPFAM" id="SSF55174">
    <property type="entry name" value="Alpha-L RNA-binding motif"/>
    <property type="match status" value="1"/>
</dbReference>
<dbReference type="EMBL" id="NIBG01000011">
    <property type="protein sequence ID" value="PAB58857.1"/>
    <property type="molecule type" value="Genomic_DNA"/>
</dbReference>
<keyword evidence="4 7" id="KW-0413">Isomerase</keyword>
<keyword evidence="3 6" id="KW-0694">RNA-binding</keyword>
<evidence type="ECO:0000259" key="8">
    <source>
        <dbReference type="SMART" id="SM00363"/>
    </source>
</evidence>
<dbReference type="PROSITE" id="PS01129">
    <property type="entry name" value="PSI_RLU"/>
    <property type="match status" value="1"/>
</dbReference>
<dbReference type="InterPro" id="IPR050188">
    <property type="entry name" value="RluA_PseudoU_synthase"/>
</dbReference>
<dbReference type="InterPro" id="IPR020103">
    <property type="entry name" value="PsdUridine_synth_cat_dom_sf"/>
</dbReference>
<dbReference type="SMART" id="SM00363">
    <property type="entry name" value="S4"/>
    <property type="match status" value="1"/>
</dbReference>
<dbReference type="EC" id="5.4.99.-" evidence="7"/>
<dbReference type="PROSITE" id="PS50889">
    <property type="entry name" value="S4"/>
    <property type="match status" value="1"/>
</dbReference>
<sequence length="309" mass="35348">MYLDLEIFSVQNEDSKKRLDAYISSKLESESRNYIQKLIQDGNVSVGGKVETSKKYKVKEGDTIEISIPEPEVLKVEAQDIPVEIVYEDDHMVVVNKPRNMVVHPAPGHRDGTLVNALLYHCEYLSSINGVIRPGIVHRIDKDTSGLLMVAKNNVAHNFLAEQLKDHSITRKYMAIVHGNIREDRGTIEAPIGRHPVDRLKRWVVTKNSKHAITHFKVVERFGDYTLIEAQLETGRTHQIRVHMAYIKHPLIGDPLYGVKKEKINIVGQALHAKTLGFIHPKTKEYLEFDSHLPEYFSHILEKLRNSKK</sequence>
<dbReference type="Gene3D" id="3.10.290.10">
    <property type="entry name" value="RNA-binding S4 domain"/>
    <property type="match status" value="1"/>
</dbReference>
<feature type="domain" description="RNA-binding S4" evidence="8">
    <location>
        <begin position="17"/>
        <end position="82"/>
    </location>
</feature>
<dbReference type="PANTHER" id="PTHR21600">
    <property type="entry name" value="MITOCHONDRIAL RNA PSEUDOURIDINE SYNTHASE"/>
    <property type="match status" value="1"/>
</dbReference>
<dbReference type="AlphaFoldDB" id="A0A267MHB1"/>
<dbReference type="FunFam" id="3.30.2350.10:FF:000006">
    <property type="entry name" value="Pseudouridine synthase"/>
    <property type="match status" value="1"/>
</dbReference>
<evidence type="ECO:0000256" key="7">
    <source>
        <dbReference type="RuleBase" id="RU362028"/>
    </source>
</evidence>
<reference evidence="9 10" key="1">
    <citation type="submission" date="2017-06" db="EMBL/GenBank/DDBJ databases">
        <title>Draft genome sequence of anaerobic fermentative bacterium Anaeromicrobium sediminis DY2726D isolated from West Pacific Ocean sediments.</title>
        <authorList>
            <person name="Zeng X."/>
        </authorList>
    </citation>
    <scope>NUCLEOTIDE SEQUENCE [LARGE SCALE GENOMIC DNA]</scope>
    <source>
        <strain evidence="9 10">DY2726D</strain>
    </source>
</reference>
<dbReference type="RefSeq" id="WP_095134211.1">
    <property type="nucleotide sequence ID" value="NZ_NIBG01000011.1"/>
</dbReference>
<gene>
    <name evidence="9" type="ORF">CCE28_13270</name>
</gene>
<evidence type="ECO:0000256" key="1">
    <source>
        <dbReference type="ARBA" id="ARBA00000073"/>
    </source>
</evidence>
<comment type="catalytic activity">
    <reaction evidence="1 7">
        <text>a uridine in RNA = a pseudouridine in RNA</text>
        <dbReference type="Rhea" id="RHEA:48348"/>
        <dbReference type="Rhea" id="RHEA-COMP:12068"/>
        <dbReference type="Rhea" id="RHEA-COMP:12069"/>
        <dbReference type="ChEBI" id="CHEBI:65314"/>
        <dbReference type="ChEBI" id="CHEBI:65315"/>
    </reaction>
</comment>
<evidence type="ECO:0000256" key="2">
    <source>
        <dbReference type="ARBA" id="ARBA00010876"/>
    </source>
</evidence>
<evidence type="ECO:0000256" key="4">
    <source>
        <dbReference type="ARBA" id="ARBA00023235"/>
    </source>
</evidence>
<dbReference type="CDD" id="cd02869">
    <property type="entry name" value="PseudoU_synth_RluA_like"/>
    <property type="match status" value="1"/>
</dbReference>
<evidence type="ECO:0000256" key="5">
    <source>
        <dbReference type="PIRSR" id="PIRSR606225-1"/>
    </source>
</evidence>
<dbReference type="PANTHER" id="PTHR21600:SF44">
    <property type="entry name" value="RIBOSOMAL LARGE SUBUNIT PSEUDOURIDINE SYNTHASE D"/>
    <property type="match status" value="1"/>
</dbReference>
<organism evidence="9 10">
    <name type="scientific">Anaeromicrobium sediminis</name>
    <dbReference type="NCBI Taxonomy" id="1478221"/>
    <lineage>
        <taxon>Bacteria</taxon>
        <taxon>Bacillati</taxon>
        <taxon>Bacillota</taxon>
        <taxon>Clostridia</taxon>
        <taxon>Peptostreptococcales</taxon>
        <taxon>Thermotaleaceae</taxon>
        <taxon>Anaeromicrobium</taxon>
    </lineage>
</organism>
<protein>
    <recommendedName>
        <fullName evidence="7">Pseudouridine synthase</fullName>
        <ecNumber evidence="7">5.4.99.-</ecNumber>
    </recommendedName>
</protein>
<dbReference type="SUPFAM" id="SSF55120">
    <property type="entry name" value="Pseudouridine synthase"/>
    <property type="match status" value="1"/>
</dbReference>
<comment type="similarity">
    <text evidence="2 7">Belongs to the pseudouridine synthase RluA family.</text>
</comment>
<accession>A0A267MHB1</accession>
<dbReference type="GO" id="GO:0000455">
    <property type="term" value="P:enzyme-directed rRNA pseudouridine synthesis"/>
    <property type="evidence" value="ECO:0007669"/>
    <property type="project" value="UniProtKB-ARBA"/>
</dbReference>
<dbReference type="InterPro" id="IPR002942">
    <property type="entry name" value="S4_RNA-bd"/>
</dbReference>
<dbReference type="InterPro" id="IPR006224">
    <property type="entry name" value="PsdUridine_synth_RluA-like_CS"/>
</dbReference>
<evidence type="ECO:0000256" key="3">
    <source>
        <dbReference type="ARBA" id="ARBA00022884"/>
    </source>
</evidence>
<dbReference type="CDD" id="cd00165">
    <property type="entry name" value="S4"/>
    <property type="match status" value="1"/>
</dbReference>
<dbReference type="NCBIfam" id="TIGR00005">
    <property type="entry name" value="rluA_subfam"/>
    <property type="match status" value="1"/>
</dbReference>